<dbReference type="GO" id="GO:0008380">
    <property type="term" value="P:RNA splicing"/>
    <property type="evidence" value="ECO:0007669"/>
    <property type="project" value="UniProtKB-KW"/>
</dbReference>
<organism evidence="10 11">
    <name type="scientific">Thelohanellus kitauei</name>
    <name type="common">Myxosporean</name>
    <dbReference type="NCBI Taxonomy" id="669202"/>
    <lineage>
        <taxon>Eukaryota</taxon>
        <taxon>Metazoa</taxon>
        <taxon>Cnidaria</taxon>
        <taxon>Myxozoa</taxon>
        <taxon>Myxosporea</taxon>
        <taxon>Bivalvulida</taxon>
        <taxon>Platysporina</taxon>
        <taxon>Myxobolidae</taxon>
        <taxon>Thelohanellus</taxon>
    </lineage>
</organism>
<dbReference type="Gene3D" id="2.130.10.10">
    <property type="entry name" value="YVTN repeat-like/Quinoprotein amine dehydrogenase"/>
    <property type="match status" value="3"/>
</dbReference>
<keyword evidence="3" id="KW-0747">Spliceosome</keyword>
<comment type="subcellular location">
    <subcellularLocation>
        <location evidence="1">Nucleus</location>
    </subcellularLocation>
</comment>
<dbReference type="Proteomes" id="UP000031668">
    <property type="component" value="Unassembled WGS sequence"/>
</dbReference>
<dbReference type="OrthoDB" id="436637at2759"/>
<evidence type="ECO:0000256" key="1">
    <source>
        <dbReference type="ARBA" id="ARBA00004123"/>
    </source>
</evidence>
<sequence length="1211" mass="136466">MNLYHLTLQNPTAIYSAVHGNFSGGRIQEIAVSKGTMLELLKHDPNTGRITVLTSVEAFGIIRSLMAFRLTGGQKDYLVVGSDSGRIVILEYDPVKNQFEKLHQETFGKTGCRRIVPGQYLAMDPKGRAVMVAAIEKQKFVYIFNRDTQARLTISSPLEAHKSFNVTFSVVGMDVGFENPLFACLEMDYEEADIYNTEGNYPPASQNLTYYELDLGLNHVVRKSTTQMEHFGNLLLQVPGGKDGPGGLLVCCENYIVYHNIGSGQDIKCLIPRRRDDLDMPDRTILIVCATTYKSKNLYFFLAQTEQGDLFKITLETQNDLVTEIRVKYFDTIPVASALCVLKTGFLFSSSEFGNHHFYQIIKLGEEKITPEFSSFADATLHKKFFYDRHVLTNLLLVDTLESYSPIIDCHVADLMNDDTPQFYILKGRARESAFCILRHGLEVTEVAVSELPGSAVAVWSVKRTTTDEYDSYIIVSFVNATLVLSIGETVEEVTDSGLLTNVSTLHCGLLDDDSLVQIFNGGIRHIRPDKRFSEWCVPSEKQVIKCTMNRRQIVISLTGNEIVYFELDPNGQLNEYSERREMPSAVLSMALGPIPPTHVRSRFLAITLADQTVRMVSLDPQDCLQPLSMQALPATAESLCIVEACFGDEDSPFDNSLHLNIGLRNGVLLRTSLDPVTGDLSDTRTRYLGSKPIKLFRLIISKTPAVLAVSSRNWLCYYYQNRYNMTPLTYEILDFAASLSSEHCPEGIVAVCNNSLRILIAEKLGQVFNKTSYMLRYTPRKFLLESSTKTFFILECEYNALNSWSTHERKQHISNEIKEALIMDETPEKVDEYVQNFLANDTQTPKAGVGTWASLLRAFDPIRLETLDIYEFPQNEGLHCMTLGRFVNRITDFFLIVGVSTGLILNPRVSTGGIFYTFFIQFYPDGSLKFHVMHKTYVDEVPGAVLSFQGKVVAGVGHLLCVYDLGKQKLLKKCENKRIPSLITNIISIGHRLIVFDAQESFHFVKYKPFENQLVIFADDVTPRWLTTGCLLDYSTMAGADKFGNIFGIRLDSDVKDDIDEDPTGIRSLWDRGLLNGAPQKAELMFNVHIGATANSLQKCSLVPGGTEILFYTTLSGSIGVLAPITTKEDLDFLHHIELYLRQELPSPVGRDHLAYRSYYFPLKSVIDGDTCEQFNYLERSKRIRIADELDRTPQELSKKLEDMRTKYAL</sequence>
<dbReference type="OMA" id="PRATGHW"/>
<dbReference type="InterPro" id="IPR015943">
    <property type="entry name" value="WD40/YVTN_repeat-like_dom_sf"/>
</dbReference>
<dbReference type="InterPro" id="IPR018846">
    <property type="entry name" value="Beta-prop_RSE1/DDB1/CPSF1_1st"/>
</dbReference>
<keyword evidence="2" id="KW-0507">mRNA processing</keyword>
<dbReference type="InterPro" id="IPR050358">
    <property type="entry name" value="RSE1/DDB1/CFT1"/>
</dbReference>
<dbReference type="FunFam" id="2.130.10.10:FF:000031">
    <property type="entry name" value="Splicing factor 3b subunit 3"/>
    <property type="match status" value="1"/>
</dbReference>
<evidence type="ECO:0000256" key="4">
    <source>
        <dbReference type="ARBA" id="ARBA00023187"/>
    </source>
</evidence>
<dbReference type="SUPFAM" id="SSF69322">
    <property type="entry name" value="Tricorn protease domain 2"/>
    <property type="match status" value="1"/>
</dbReference>
<dbReference type="EMBL" id="JWZT01002262">
    <property type="protein sequence ID" value="KII69875.1"/>
    <property type="molecule type" value="Genomic_DNA"/>
</dbReference>
<comment type="similarity">
    <text evidence="6">Belongs to the RSE1 family.</text>
</comment>
<protein>
    <submittedName>
        <fullName evidence="10">Splicing factor 3B subunit 3</fullName>
    </submittedName>
</protein>
<reference evidence="10 11" key="1">
    <citation type="journal article" date="2014" name="Genome Biol. Evol.">
        <title>The genome of the myxosporean Thelohanellus kitauei shows adaptations to nutrient acquisition within its fish host.</title>
        <authorList>
            <person name="Yang Y."/>
            <person name="Xiong J."/>
            <person name="Zhou Z."/>
            <person name="Huo F."/>
            <person name="Miao W."/>
            <person name="Ran C."/>
            <person name="Liu Y."/>
            <person name="Zhang J."/>
            <person name="Feng J."/>
            <person name="Wang M."/>
            <person name="Wang M."/>
            <person name="Wang L."/>
            <person name="Yao B."/>
        </authorList>
    </citation>
    <scope>NUCLEOTIDE SEQUENCE [LARGE SCALE GENOMIC DNA]</scope>
    <source>
        <strain evidence="10">Wuqing</strain>
    </source>
</reference>
<dbReference type="AlphaFoldDB" id="A0A0C2N0H6"/>
<dbReference type="GO" id="GO:0003676">
    <property type="term" value="F:nucleic acid binding"/>
    <property type="evidence" value="ECO:0007669"/>
    <property type="project" value="InterPro"/>
</dbReference>
<name>A0A0C2N0H6_THEKT</name>
<evidence type="ECO:0000256" key="2">
    <source>
        <dbReference type="ARBA" id="ARBA00022664"/>
    </source>
</evidence>
<dbReference type="PANTHER" id="PTHR10644">
    <property type="entry name" value="DNA REPAIR/RNA PROCESSING CPSF FAMILY"/>
    <property type="match status" value="1"/>
</dbReference>
<evidence type="ECO:0000259" key="9">
    <source>
        <dbReference type="Pfam" id="PF23726"/>
    </source>
</evidence>
<dbReference type="Pfam" id="PF23726">
    <property type="entry name" value="Beta-prop_RSE1_2nd"/>
    <property type="match status" value="1"/>
</dbReference>
<evidence type="ECO:0000259" key="8">
    <source>
        <dbReference type="Pfam" id="PF10433"/>
    </source>
</evidence>
<feature type="domain" description="RSE1/DDB1/CPSF1 C-terminal" evidence="7">
    <location>
        <begin position="855"/>
        <end position="1176"/>
    </location>
</feature>
<dbReference type="GO" id="GO:0005681">
    <property type="term" value="C:spliceosomal complex"/>
    <property type="evidence" value="ECO:0007669"/>
    <property type="project" value="UniProtKB-KW"/>
</dbReference>
<keyword evidence="11" id="KW-1185">Reference proteome</keyword>
<feature type="domain" description="RSE1/DDB1/CPSF1 second beta-propeller" evidence="9">
    <location>
        <begin position="445"/>
        <end position="759"/>
    </location>
</feature>
<evidence type="ECO:0000256" key="5">
    <source>
        <dbReference type="ARBA" id="ARBA00023242"/>
    </source>
</evidence>
<dbReference type="Pfam" id="PF03178">
    <property type="entry name" value="CPSF_A"/>
    <property type="match status" value="1"/>
</dbReference>
<evidence type="ECO:0000313" key="10">
    <source>
        <dbReference type="EMBL" id="KII69875.1"/>
    </source>
</evidence>
<evidence type="ECO:0000259" key="7">
    <source>
        <dbReference type="Pfam" id="PF03178"/>
    </source>
</evidence>
<evidence type="ECO:0000256" key="6">
    <source>
        <dbReference type="ARBA" id="ARBA00038266"/>
    </source>
</evidence>
<keyword evidence="4" id="KW-0508">mRNA splicing</keyword>
<gene>
    <name evidence="10" type="ORF">RF11_15657</name>
</gene>
<keyword evidence="5" id="KW-0539">Nucleus</keyword>
<accession>A0A0C2N0H6</accession>
<dbReference type="InterPro" id="IPR004871">
    <property type="entry name" value="RSE1/DDB1/CPSF1_C"/>
</dbReference>
<evidence type="ECO:0000313" key="11">
    <source>
        <dbReference type="Proteomes" id="UP000031668"/>
    </source>
</evidence>
<proteinExistence type="inferred from homology"/>
<dbReference type="GO" id="GO:0006397">
    <property type="term" value="P:mRNA processing"/>
    <property type="evidence" value="ECO:0007669"/>
    <property type="project" value="UniProtKB-KW"/>
</dbReference>
<comment type="caution">
    <text evidence="10">The sequence shown here is derived from an EMBL/GenBank/DDBJ whole genome shotgun (WGS) entry which is preliminary data.</text>
</comment>
<dbReference type="InterPro" id="IPR058543">
    <property type="entry name" value="Beta-prop_RSE1/DDB1/CPSF1_2nd"/>
</dbReference>
<feature type="domain" description="RSE1/DDB1/CPSF1 first beta-propeller" evidence="8">
    <location>
        <begin position="14"/>
        <end position="374"/>
    </location>
</feature>
<dbReference type="FunFam" id="2.130.10.10:FF:001143">
    <property type="entry name" value="Pre-mRNA-splicing factor rse-1, putative"/>
    <property type="match status" value="1"/>
</dbReference>
<evidence type="ECO:0000256" key="3">
    <source>
        <dbReference type="ARBA" id="ARBA00022728"/>
    </source>
</evidence>
<dbReference type="Pfam" id="PF10433">
    <property type="entry name" value="Beta-prop_RSE1_1st"/>
    <property type="match status" value="1"/>
</dbReference>